<protein>
    <submittedName>
        <fullName evidence="1">Uncharacterized protein</fullName>
    </submittedName>
</protein>
<proteinExistence type="predicted"/>
<evidence type="ECO:0000313" key="1">
    <source>
        <dbReference type="EMBL" id="RRT37700.1"/>
    </source>
</evidence>
<accession>A0A426XE11</accession>
<gene>
    <name evidence="1" type="ORF">B296_00040721</name>
</gene>
<organism evidence="1 2">
    <name type="scientific">Ensete ventricosum</name>
    <name type="common">Abyssinian banana</name>
    <name type="synonym">Musa ensete</name>
    <dbReference type="NCBI Taxonomy" id="4639"/>
    <lineage>
        <taxon>Eukaryota</taxon>
        <taxon>Viridiplantae</taxon>
        <taxon>Streptophyta</taxon>
        <taxon>Embryophyta</taxon>
        <taxon>Tracheophyta</taxon>
        <taxon>Spermatophyta</taxon>
        <taxon>Magnoliopsida</taxon>
        <taxon>Liliopsida</taxon>
        <taxon>Zingiberales</taxon>
        <taxon>Musaceae</taxon>
        <taxon>Ensete</taxon>
    </lineage>
</organism>
<name>A0A426XE11_ENSVE</name>
<dbReference type="Proteomes" id="UP000287651">
    <property type="component" value="Unassembled WGS sequence"/>
</dbReference>
<comment type="caution">
    <text evidence="1">The sequence shown here is derived from an EMBL/GenBank/DDBJ whole genome shotgun (WGS) entry which is preliminary data.</text>
</comment>
<dbReference type="EMBL" id="AMZH03021984">
    <property type="protein sequence ID" value="RRT37700.1"/>
    <property type="molecule type" value="Genomic_DNA"/>
</dbReference>
<evidence type="ECO:0000313" key="2">
    <source>
        <dbReference type="Proteomes" id="UP000287651"/>
    </source>
</evidence>
<reference evidence="1 2" key="1">
    <citation type="journal article" date="2014" name="Agronomy (Basel)">
        <title>A Draft Genome Sequence for Ensete ventricosum, the Drought-Tolerant Tree Against Hunger.</title>
        <authorList>
            <person name="Harrison J."/>
            <person name="Moore K.A."/>
            <person name="Paszkiewicz K."/>
            <person name="Jones T."/>
            <person name="Grant M."/>
            <person name="Ambacheew D."/>
            <person name="Muzemil S."/>
            <person name="Studholme D.J."/>
        </authorList>
    </citation>
    <scope>NUCLEOTIDE SEQUENCE [LARGE SCALE GENOMIC DNA]</scope>
</reference>
<sequence length="146" mass="16314">MQRRPWPLRPDLPSRHVHADDTVGEIQITGGGIRYLHQSLLHLTLPSAATTPVIILLTCWGDDASYATIRIVYASIYPNNSVGICTVPAFNMASDPLDLVQCYQFMLKSLPIDDNDFCIDGFDLVFCIDPEKKEVDILWGILISSH</sequence>
<dbReference type="AlphaFoldDB" id="A0A426XE11"/>